<dbReference type="NCBIfam" id="TIGR01494">
    <property type="entry name" value="ATPase_P-type"/>
    <property type="match status" value="1"/>
</dbReference>
<dbReference type="NCBIfam" id="TIGR01525">
    <property type="entry name" value="ATPase-IB_hvy"/>
    <property type="match status" value="1"/>
</dbReference>
<comment type="caution">
    <text evidence="13">The sequence shown here is derived from an EMBL/GenBank/DDBJ whole genome shotgun (WGS) entry which is preliminary data.</text>
</comment>
<keyword evidence="4 11" id="KW-0479">Metal-binding</keyword>
<keyword evidence="10 11" id="KW-0472">Membrane</keyword>
<dbReference type="InterPro" id="IPR051949">
    <property type="entry name" value="Cation_Transport_ATPase"/>
</dbReference>
<feature type="transmembrane region" description="Helical" evidence="11">
    <location>
        <begin position="38"/>
        <end position="59"/>
    </location>
</feature>
<dbReference type="Proteomes" id="UP000660381">
    <property type="component" value="Unassembled WGS sequence"/>
</dbReference>
<dbReference type="InterPro" id="IPR023214">
    <property type="entry name" value="HAD_sf"/>
</dbReference>
<dbReference type="SUPFAM" id="SSF81653">
    <property type="entry name" value="Calcium ATPase, transduction domain A"/>
    <property type="match status" value="1"/>
</dbReference>
<dbReference type="PROSITE" id="PS01229">
    <property type="entry name" value="COF_2"/>
    <property type="match status" value="1"/>
</dbReference>
<evidence type="ECO:0000313" key="13">
    <source>
        <dbReference type="EMBL" id="MBD2692065.1"/>
    </source>
</evidence>
<feature type="transmembrane region" description="Helical" evidence="11">
    <location>
        <begin position="251"/>
        <end position="272"/>
    </location>
</feature>
<dbReference type="Pfam" id="PF00702">
    <property type="entry name" value="Hydrolase"/>
    <property type="match status" value="1"/>
</dbReference>
<evidence type="ECO:0000256" key="4">
    <source>
        <dbReference type="ARBA" id="ARBA00022723"/>
    </source>
</evidence>
<keyword evidence="5 11" id="KW-0547">Nucleotide-binding</keyword>
<keyword evidence="8" id="KW-1278">Translocase</keyword>
<evidence type="ECO:0000256" key="5">
    <source>
        <dbReference type="ARBA" id="ARBA00022741"/>
    </source>
</evidence>
<keyword evidence="11" id="KW-1003">Cell membrane</keyword>
<dbReference type="PRINTS" id="PR00119">
    <property type="entry name" value="CATATPASE"/>
</dbReference>
<dbReference type="PANTHER" id="PTHR43079:SF1">
    <property type="entry name" value="CADMIUM_ZINC-TRANSPORTING ATPASE HMA1, CHLOROPLASTIC-RELATED"/>
    <property type="match status" value="1"/>
</dbReference>
<comment type="subcellular location">
    <subcellularLocation>
        <location evidence="11">Cell membrane</location>
    </subcellularLocation>
    <subcellularLocation>
        <location evidence="1">Membrane</location>
        <topology evidence="1">Multi-pass membrane protein</topology>
    </subcellularLocation>
</comment>
<dbReference type="SFLD" id="SFLDG00002">
    <property type="entry name" value="C1.7:_P-type_atpase_like"/>
    <property type="match status" value="1"/>
</dbReference>
<keyword evidence="3 11" id="KW-0812">Transmembrane</keyword>
<dbReference type="Gene3D" id="2.70.150.10">
    <property type="entry name" value="Calcium-transporting ATPase, cytoplasmic transduction domain A"/>
    <property type="match status" value="1"/>
</dbReference>
<evidence type="ECO:0000256" key="2">
    <source>
        <dbReference type="ARBA" id="ARBA00006024"/>
    </source>
</evidence>
<proteinExistence type="inferred from homology"/>
<dbReference type="InterPro" id="IPR027256">
    <property type="entry name" value="P-typ_ATPase_IB"/>
</dbReference>
<dbReference type="InterPro" id="IPR001757">
    <property type="entry name" value="P_typ_ATPase"/>
</dbReference>
<dbReference type="EMBL" id="JACJTQ010000011">
    <property type="protein sequence ID" value="MBD2692065.1"/>
    <property type="molecule type" value="Genomic_DNA"/>
</dbReference>
<feature type="transmembrane region" description="Helical" evidence="11">
    <location>
        <begin position="278"/>
        <end position="302"/>
    </location>
</feature>
<dbReference type="Gene3D" id="3.40.1110.10">
    <property type="entry name" value="Calcium-transporting ATPase, cytoplasmic domain N"/>
    <property type="match status" value="1"/>
</dbReference>
<reference evidence="13 14" key="1">
    <citation type="journal article" date="2020" name="ISME J.">
        <title>Comparative genomics reveals insights into cyanobacterial evolution and habitat adaptation.</title>
        <authorList>
            <person name="Chen M.Y."/>
            <person name="Teng W.K."/>
            <person name="Zhao L."/>
            <person name="Hu C.X."/>
            <person name="Zhou Y.K."/>
            <person name="Han B.P."/>
            <person name="Song L.R."/>
            <person name="Shu W.S."/>
        </authorList>
    </citation>
    <scope>NUCLEOTIDE SEQUENCE [LARGE SCALE GENOMIC DNA]</scope>
    <source>
        <strain evidence="13 14">FACHB-362</strain>
    </source>
</reference>
<feature type="transmembrane region" description="Helical" evidence="11">
    <location>
        <begin position="597"/>
        <end position="614"/>
    </location>
</feature>
<evidence type="ECO:0000256" key="10">
    <source>
        <dbReference type="ARBA" id="ARBA00023136"/>
    </source>
</evidence>
<dbReference type="PANTHER" id="PTHR43079">
    <property type="entry name" value="PROBABLE CADMIUM/ZINC-TRANSPORTING ATPASE HMA1"/>
    <property type="match status" value="1"/>
</dbReference>
<dbReference type="SFLD" id="SFLDF00027">
    <property type="entry name" value="p-type_atpase"/>
    <property type="match status" value="1"/>
</dbReference>
<dbReference type="Pfam" id="PF00122">
    <property type="entry name" value="E1-E2_ATPase"/>
    <property type="match status" value="1"/>
</dbReference>
<dbReference type="InterPro" id="IPR036412">
    <property type="entry name" value="HAD-like_sf"/>
</dbReference>
<dbReference type="RefSeq" id="WP_190906484.1">
    <property type="nucleotide sequence ID" value="NZ_JACJTQ010000011.1"/>
</dbReference>
<dbReference type="InterPro" id="IPR044492">
    <property type="entry name" value="P_typ_ATPase_HD_dom"/>
</dbReference>
<evidence type="ECO:0000256" key="8">
    <source>
        <dbReference type="ARBA" id="ARBA00022967"/>
    </source>
</evidence>
<evidence type="ECO:0000259" key="12">
    <source>
        <dbReference type="Pfam" id="PF00122"/>
    </source>
</evidence>
<protein>
    <submittedName>
        <fullName evidence="13">Heavy metal translocating P-type ATPase</fullName>
    </submittedName>
</protein>
<keyword evidence="9 11" id="KW-1133">Transmembrane helix</keyword>
<evidence type="ECO:0000256" key="1">
    <source>
        <dbReference type="ARBA" id="ARBA00004141"/>
    </source>
</evidence>
<accession>A0ABR8J1R8</accession>
<feature type="transmembrane region" description="Helical" evidence="11">
    <location>
        <begin position="71"/>
        <end position="90"/>
    </location>
</feature>
<dbReference type="InterPro" id="IPR008250">
    <property type="entry name" value="ATPase_P-typ_transduc_dom_A_sf"/>
</dbReference>
<keyword evidence="14" id="KW-1185">Reference proteome</keyword>
<dbReference type="PROSITE" id="PS00154">
    <property type="entry name" value="ATPASE_E1_E2"/>
    <property type="match status" value="1"/>
</dbReference>
<evidence type="ECO:0000256" key="11">
    <source>
        <dbReference type="RuleBase" id="RU362081"/>
    </source>
</evidence>
<dbReference type="SFLD" id="SFLDS00003">
    <property type="entry name" value="Haloacid_Dehalogenase"/>
    <property type="match status" value="1"/>
</dbReference>
<dbReference type="InterPro" id="IPR059000">
    <property type="entry name" value="ATPase_P-type_domA"/>
</dbReference>
<keyword evidence="7" id="KW-0460">Magnesium</keyword>
<organism evidence="13 14">
    <name type="scientific">Anabaena catenula FACHB-362</name>
    <dbReference type="NCBI Taxonomy" id="2692877"/>
    <lineage>
        <taxon>Bacteria</taxon>
        <taxon>Bacillati</taxon>
        <taxon>Cyanobacteriota</taxon>
        <taxon>Cyanophyceae</taxon>
        <taxon>Nostocales</taxon>
        <taxon>Nostocaceae</taxon>
        <taxon>Anabaena</taxon>
    </lineage>
</organism>
<keyword evidence="6 11" id="KW-0067">ATP-binding</keyword>
<feature type="domain" description="P-type ATPase A" evidence="12">
    <location>
        <begin position="131"/>
        <end position="231"/>
    </location>
</feature>
<evidence type="ECO:0000313" key="14">
    <source>
        <dbReference type="Proteomes" id="UP000660381"/>
    </source>
</evidence>
<evidence type="ECO:0000256" key="9">
    <source>
        <dbReference type="ARBA" id="ARBA00022989"/>
    </source>
</evidence>
<evidence type="ECO:0000256" key="6">
    <source>
        <dbReference type="ARBA" id="ARBA00022840"/>
    </source>
</evidence>
<gene>
    <name evidence="13" type="ORF">H6G68_09890</name>
</gene>
<evidence type="ECO:0000256" key="7">
    <source>
        <dbReference type="ARBA" id="ARBA00022842"/>
    </source>
</evidence>
<dbReference type="Gene3D" id="3.40.50.1000">
    <property type="entry name" value="HAD superfamily/HAD-like"/>
    <property type="match status" value="1"/>
</dbReference>
<dbReference type="SUPFAM" id="SSF56784">
    <property type="entry name" value="HAD-like"/>
    <property type="match status" value="1"/>
</dbReference>
<name>A0ABR8J1R8_9NOST</name>
<evidence type="ECO:0000256" key="3">
    <source>
        <dbReference type="ARBA" id="ARBA00022692"/>
    </source>
</evidence>
<dbReference type="InterPro" id="IPR023298">
    <property type="entry name" value="ATPase_P-typ_TM_dom_sf"/>
</dbReference>
<dbReference type="InterPro" id="IPR018303">
    <property type="entry name" value="ATPase_P-typ_P_site"/>
</dbReference>
<dbReference type="PRINTS" id="PR00120">
    <property type="entry name" value="HATPASE"/>
</dbReference>
<sequence>MLYPQRFQQFTIEHADAVAAMLCGFLLFLGWFALHLNWLGLALLLLPAAYVIGGYESACEGLTTLFKEKELDVDLLMIVAALGAAGLGLWKREYHLIIDGAILILIFAISGALEGYAMRRTERSIRSLMSLTADTARVLRQGSEEMVSISELRVGDEIIVKPGEIIPTDGVILSGYSTLNQAAITGESLPVEKTVGEEVFAGSLNGYGALQLQVHKPAESSLIQRVIKLVEQAQTEAPPSQEFIEKFERGYARFIVIAGILLAILPPFLWGWDWETTIYRALTFLVVASPCALMAAIMPTLLSGIANGARRGILFKNGSQLEMIGKVRAIAFDKTGTLTTGLVKVSQVIASEEFTHNDVLTAAASVESASEHPIAKAIIQAAAELTWERAIEAQAIPGQGIIGILDEQKIIVGNGTFIKKSVTNLPAALQKTAQGWEDEGKTVVWVAQENSQSGITNCLGIIAIADEVREEAAATIPQLRKLGIEEIVMLTGDNHRTAQTVAKLVGIDRVYAELLPEDKLDVIRSLQKHYQTVAMVGDGINDAPALAQASVGIAMGVAGSDVALETADIVLMADNLEKIAVAMKLGKRSHSIIKQNITVALGFIVLLLIGNFFGNINLPIGVIGHEGSTVLVTLSGLRLLKK</sequence>
<comment type="similarity">
    <text evidence="2 11">Belongs to the cation transport ATPase (P-type) (TC 3.A.3) family. Type IB subfamily.</text>
</comment>
<feature type="transmembrane region" description="Helical" evidence="11">
    <location>
        <begin position="96"/>
        <end position="117"/>
    </location>
</feature>
<dbReference type="SUPFAM" id="SSF81665">
    <property type="entry name" value="Calcium ATPase, transmembrane domain M"/>
    <property type="match status" value="1"/>
</dbReference>
<dbReference type="CDD" id="cd07551">
    <property type="entry name" value="P-type_ATPase_HM_ZosA_PfeT-like"/>
    <property type="match status" value="1"/>
</dbReference>
<dbReference type="InterPro" id="IPR023299">
    <property type="entry name" value="ATPase_P-typ_cyto_dom_N"/>
</dbReference>